<dbReference type="AlphaFoldDB" id="A0A9Q0WCF3"/>
<protein>
    <submittedName>
        <fullName evidence="1">Uncharacterized protein</fullName>
    </submittedName>
</protein>
<reference evidence="1" key="1">
    <citation type="submission" date="2022-11" db="EMBL/GenBank/DDBJ databases">
        <authorList>
            <person name="Hyden B.L."/>
            <person name="Feng K."/>
            <person name="Yates T."/>
            <person name="Jawdy S."/>
            <person name="Smart L.B."/>
            <person name="Muchero W."/>
        </authorList>
    </citation>
    <scope>NUCLEOTIDE SEQUENCE</scope>
    <source>
        <tissue evidence="1">Shoot tip</tissue>
    </source>
</reference>
<comment type="caution">
    <text evidence="1">The sequence shown here is derived from an EMBL/GenBank/DDBJ whole genome shotgun (WGS) entry which is preliminary data.</text>
</comment>
<evidence type="ECO:0000313" key="2">
    <source>
        <dbReference type="Proteomes" id="UP001151752"/>
    </source>
</evidence>
<keyword evidence="2" id="KW-1185">Reference proteome</keyword>
<accession>A0A9Q0WCF3</accession>
<organism evidence="1 2">
    <name type="scientific">Salix koriyanagi</name>
    <dbReference type="NCBI Taxonomy" id="2511006"/>
    <lineage>
        <taxon>Eukaryota</taxon>
        <taxon>Viridiplantae</taxon>
        <taxon>Streptophyta</taxon>
        <taxon>Embryophyta</taxon>
        <taxon>Tracheophyta</taxon>
        <taxon>Spermatophyta</taxon>
        <taxon>Magnoliopsida</taxon>
        <taxon>eudicotyledons</taxon>
        <taxon>Gunneridae</taxon>
        <taxon>Pentapetalae</taxon>
        <taxon>rosids</taxon>
        <taxon>fabids</taxon>
        <taxon>Malpighiales</taxon>
        <taxon>Salicaceae</taxon>
        <taxon>Saliceae</taxon>
        <taxon>Salix</taxon>
    </lineage>
</organism>
<evidence type="ECO:0000313" key="1">
    <source>
        <dbReference type="EMBL" id="KAJ6764720.1"/>
    </source>
</evidence>
<dbReference type="Proteomes" id="UP001151752">
    <property type="component" value="Chromosome 12"/>
</dbReference>
<name>A0A9Q0WCF3_9ROSI</name>
<reference evidence="1" key="2">
    <citation type="journal article" date="2023" name="Int. J. Mol. Sci.">
        <title>De Novo Assembly and Annotation of 11 Diverse Shrub Willow (Salix) Genomes Reveals Novel Gene Organization in Sex-Linked Regions.</title>
        <authorList>
            <person name="Hyden B."/>
            <person name="Feng K."/>
            <person name="Yates T.B."/>
            <person name="Jawdy S."/>
            <person name="Cereghino C."/>
            <person name="Smart L.B."/>
            <person name="Muchero W."/>
        </authorList>
    </citation>
    <scope>NUCLEOTIDE SEQUENCE</scope>
    <source>
        <tissue evidence="1">Shoot tip</tissue>
    </source>
</reference>
<sequence>MKRKPENGDGLPGSAQNYSLFGGLSFIGGWRSNIPASEQSISYHRDDFDDDDVDDLSLLPSDISIFFLDSTCGWLSPSLEALNESLSFCPNDSAIRASNELNKDIIVIETWIKEVGCVYFESN</sequence>
<proteinExistence type="predicted"/>
<dbReference type="EMBL" id="JAPFFM010000004">
    <property type="protein sequence ID" value="KAJ6764720.1"/>
    <property type="molecule type" value="Genomic_DNA"/>
</dbReference>
<gene>
    <name evidence="1" type="ORF">OIU74_023572</name>
</gene>